<dbReference type="PANTHER" id="PTHR35807:SF1">
    <property type="entry name" value="TRANSCRIPTIONAL REGULATOR REDD"/>
    <property type="match status" value="1"/>
</dbReference>
<reference evidence="8" key="1">
    <citation type="submission" date="2024-05" db="EMBL/GenBank/DDBJ databases">
        <title>Whole genome shotgun sequence of Streptomyces violascens NBRC 12920.</title>
        <authorList>
            <person name="Komaki H."/>
            <person name="Tamura T."/>
        </authorList>
    </citation>
    <scope>NUCLEOTIDE SEQUENCE</scope>
    <source>
        <strain evidence="8">NBRC 12920</strain>
    </source>
</reference>
<evidence type="ECO:0000256" key="3">
    <source>
        <dbReference type="ARBA" id="ARBA00023015"/>
    </source>
</evidence>
<gene>
    <name evidence="8" type="ORF">Sviol_68520</name>
</gene>
<evidence type="ECO:0000259" key="7">
    <source>
        <dbReference type="PROSITE" id="PS51755"/>
    </source>
</evidence>
<dbReference type="InterPro" id="IPR005158">
    <property type="entry name" value="BTAD"/>
</dbReference>
<evidence type="ECO:0000256" key="4">
    <source>
        <dbReference type="ARBA" id="ARBA00023125"/>
    </source>
</evidence>
<keyword evidence="3" id="KW-0805">Transcription regulation</keyword>
<evidence type="ECO:0000256" key="2">
    <source>
        <dbReference type="ARBA" id="ARBA00023012"/>
    </source>
</evidence>
<keyword evidence="5" id="KW-0804">Transcription</keyword>
<dbReference type="PROSITE" id="PS51755">
    <property type="entry name" value="OMPR_PHOB"/>
    <property type="match status" value="1"/>
</dbReference>
<dbReference type="Gene3D" id="1.25.40.10">
    <property type="entry name" value="Tetratricopeptide repeat domain"/>
    <property type="match status" value="1"/>
</dbReference>
<sequence length="276" mass="30138">MDIGVLGDVQIMDGELGWGPTAPKQQQLLATLALAVGHVVTMSSLIDELWFGVVPPRSAVTAVQTYVMNLRALMTSRFSHGRLDPKDVLITSRGGYRLDLGTGTVDADLFEEAVDEGCQSLSEGDNTEAAQAFQRGLALWRGSAPLDGVPLGPRLSLEVSRLEELRLTALEGRIEADIRIGRHRQVLGELRYLTENHPLHEGFHAQLMLVLHRTGRRGQALEAFTRLRTALREELGIDPMPELQDLQREILHGASEKRWAAQGAGWGGMAVVGQAG</sequence>
<evidence type="ECO:0000256" key="6">
    <source>
        <dbReference type="PROSITE-ProRule" id="PRU01091"/>
    </source>
</evidence>
<evidence type="ECO:0000256" key="1">
    <source>
        <dbReference type="ARBA" id="ARBA00005820"/>
    </source>
</evidence>
<dbReference type="PANTHER" id="PTHR35807">
    <property type="entry name" value="TRANSCRIPTIONAL REGULATOR REDD-RELATED"/>
    <property type="match status" value="1"/>
</dbReference>
<dbReference type="SUPFAM" id="SSF48452">
    <property type="entry name" value="TPR-like"/>
    <property type="match status" value="1"/>
</dbReference>
<evidence type="ECO:0000256" key="5">
    <source>
        <dbReference type="ARBA" id="ARBA00023163"/>
    </source>
</evidence>
<dbReference type="SUPFAM" id="SSF46894">
    <property type="entry name" value="C-terminal effector domain of the bipartite response regulators"/>
    <property type="match status" value="1"/>
</dbReference>
<dbReference type="CDD" id="cd15831">
    <property type="entry name" value="BTAD"/>
    <property type="match status" value="1"/>
</dbReference>
<dbReference type="InterPro" id="IPR016032">
    <property type="entry name" value="Sig_transdc_resp-reg_C-effctor"/>
</dbReference>
<feature type="DNA-binding region" description="OmpR/PhoB-type" evidence="6">
    <location>
        <begin position="1"/>
        <end position="100"/>
    </location>
</feature>
<organism evidence="8 9">
    <name type="scientific">Streptomyces violascens</name>
    <dbReference type="NCBI Taxonomy" id="67381"/>
    <lineage>
        <taxon>Bacteria</taxon>
        <taxon>Bacillati</taxon>
        <taxon>Actinomycetota</taxon>
        <taxon>Actinomycetes</taxon>
        <taxon>Kitasatosporales</taxon>
        <taxon>Streptomycetaceae</taxon>
        <taxon>Streptomyces</taxon>
    </lineage>
</organism>
<dbReference type="SMART" id="SM00862">
    <property type="entry name" value="Trans_reg_C"/>
    <property type="match status" value="1"/>
</dbReference>
<dbReference type="InterPro" id="IPR001867">
    <property type="entry name" value="OmpR/PhoB-type_DNA-bd"/>
</dbReference>
<dbReference type="InterPro" id="IPR051677">
    <property type="entry name" value="AfsR-DnrI-RedD_regulator"/>
</dbReference>
<name>A0ABQ3QYU7_9ACTN</name>
<comment type="similarity">
    <text evidence="1">Belongs to the AfsR/DnrI/RedD regulatory family.</text>
</comment>
<protein>
    <recommendedName>
        <fullName evidence="7">OmpR/PhoB-type domain-containing protein</fullName>
    </recommendedName>
</protein>
<dbReference type="SMART" id="SM01043">
    <property type="entry name" value="BTAD"/>
    <property type="match status" value="1"/>
</dbReference>
<feature type="domain" description="OmpR/PhoB-type" evidence="7">
    <location>
        <begin position="1"/>
        <end position="100"/>
    </location>
</feature>
<keyword evidence="2" id="KW-0902">Two-component regulatory system</keyword>
<keyword evidence="4 6" id="KW-0238">DNA-binding</keyword>
<accession>A0ABQ3QYU7</accession>
<proteinExistence type="inferred from homology"/>
<dbReference type="EMBL" id="BNDY01000017">
    <property type="protein sequence ID" value="GHI42444.1"/>
    <property type="molecule type" value="Genomic_DNA"/>
</dbReference>
<evidence type="ECO:0000313" key="9">
    <source>
        <dbReference type="Proteomes" id="UP001050808"/>
    </source>
</evidence>
<dbReference type="Pfam" id="PF03704">
    <property type="entry name" value="BTAD"/>
    <property type="match status" value="1"/>
</dbReference>
<dbReference type="Gene3D" id="1.10.10.10">
    <property type="entry name" value="Winged helix-like DNA-binding domain superfamily/Winged helix DNA-binding domain"/>
    <property type="match status" value="1"/>
</dbReference>
<evidence type="ECO:0000313" key="8">
    <source>
        <dbReference type="EMBL" id="GHI42444.1"/>
    </source>
</evidence>
<dbReference type="RefSeq" id="WP_189969469.1">
    <property type="nucleotide sequence ID" value="NZ_BNDY01000017.1"/>
</dbReference>
<comment type="caution">
    <text evidence="8">The sequence shown here is derived from an EMBL/GenBank/DDBJ whole genome shotgun (WGS) entry which is preliminary data.</text>
</comment>
<dbReference type="InterPro" id="IPR011990">
    <property type="entry name" value="TPR-like_helical_dom_sf"/>
</dbReference>
<dbReference type="InterPro" id="IPR036388">
    <property type="entry name" value="WH-like_DNA-bd_sf"/>
</dbReference>
<dbReference type="Proteomes" id="UP001050808">
    <property type="component" value="Unassembled WGS sequence"/>
</dbReference>
<keyword evidence="9" id="KW-1185">Reference proteome</keyword>